<dbReference type="Proteomes" id="UP000011535">
    <property type="component" value="Unassembled WGS sequence"/>
</dbReference>
<name>M0GYZ8_HALL2</name>
<evidence type="ECO:0008006" key="3">
    <source>
        <dbReference type="Google" id="ProtNLM"/>
    </source>
</evidence>
<gene>
    <name evidence="1" type="ORF">C456_03051</name>
</gene>
<evidence type="ECO:0000313" key="1">
    <source>
        <dbReference type="EMBL" id="ELZ77481.1"/>
    </source>
</evidence>
<dbReference type="Pfam" id="PF10117">
    <property type="entry name" value="McrBC"/>
    <property type="match status" value="1"/>
</dbReference>
<protein>
    <recommendedName>
        <fullName evidence="3">Restriction endonuclease</fullName>
    </recommendedName>
</protein>
<dbReference type="EMBL" id="AOLH01000004">
    <property type="protein sequence ID" value="ELZ77481.1"/>
    <property type="molecule type" value="Genomic_DNA"/>
</dbReference>
<evidence type="ECO:0000313" key="2">
    <source>
        <dbReference type="Proteomes" id="UP000011535"/>
    </source>
</evidence>
<reference evidence="1 2" key="1">
    <citation type="journal article" date="2014" name="PLoS Genet.">
        <title>Phylogenetically driven sequencing of extremely halophilic archaea reveals strategies for static and dynamic osmo-response.</title>
        <authorList>
            <person name="Becker E.A."/>
            <person name="Seitzer P.M."/>
            <person name="Tritt A."/>
            <person name="Larsen D."/>
            <person name="Krusor M."/>
            <person name="Yao A.I."/>
            <person name="Wu D."/>
            <person name="Madern D."/>
            <person name="Eisen J.A."/>
            <person name="Darling A.E."/>
            <person name="Facciotti M.T."/>
        </authorList>
    </citation>
    <scope>NUCLEOTIDE SEQUENCE [LARGE SCALE GENOMIC DNA]</scope>
    <source>
        <strain evidence="2">DSM 14919 / CCM 7023 / CIP 107410 / JCM 9276 / NCIMB 13854 / Aa 2.2</strain>
    </source>
</reference>
<accession>M0GYZ8</accession>
<dbReference type="PATRIC" id="fig|1230452.3.peg.587"/>
<organism evidence="1 2">
    <name type="scientific">Haloferax lucentense (strain DSM 14919 / JCM 9276 / NCIMB 13854 / Aa 2.2)</name>
    <name type="common">Haloferax alicantei</name>
    <dbReference type="NCBI Taxonomy" id="1230452"/>
    <lineage>
        <taxon>Archaea</taxon>
        <taxon>Methanobacteriati</taxon>
        <taxon>Methanobacteriota</taxon>
        <taxon>Stenosarchaea group</taxon>
        <taxon>Halobacteria</taxon>
        <taxon>Halobacteriales</taxon>
        <taxon>Haloferacaceae</taxon>
        <taxon>Haloferax</taxon>
    </lineage>
</organism>
<dbReference type="RefSeq" id="WP_004062096.1">
    <property type="nucleotide sequence ID" value="NZ_AOLH01000004.1"/>
</dbReference>
<dbReference type="AlphaFoldDB" id="M0GYZ8"/>
<comment type="caution">
    <text evidence="1">The sequence shown here is derived from an EMBL/GenBank/DDBJ whole genome shotgun (WGS) entry which is preliminary data.</text>
</comment>
<proteinExistence type="predicted"/>
<sequence>MSSVDEVYQYGQDTFNVPERGEIRIEGCPPTIGDQLRRASFTQESPGVFTKHQEALDSDREYEVVTVTVDGDKNEVIHVEATDIIGVVSLTPSSKVQVDPKIDWEHIFDMLLAVYDQNRSIEYHGIPLRDFLSDDIHLDDVFVVLAINYLDGLETIQRHGFIRDLVIRRVDSLDGRGDIDVEQTLLNHVRGTIEPNWIRNETEYDNAVNSLLHYAGKTLLRLFQQNSHENEHPAYDRIFSEVHREVQRLEGMGVSSGLGRMDEYRRLTLYDLPKQRRYYRKAFDVSKAVMSSSLGQQLREGPRELVVDYVLNMESLFEQYSQVVIERELNRVKSYDHLDELADVTPVRSPSVNPFEGEYEVYHQPDHAVQEGEETLAILDSKYYAEGHDPVKESSSRSRLFSYAYLLHANRLAFLCPLLEPKRRRITQTNAELQIVSPEGEFSLNGYDAVVHEYLHDVLVERVPELEAFRAVSENKLCLDGVAESDLSQAKSMSGPFTFKDVRDFSLRVVKAAADEHSWEVRNRFDLEQDGDWTREQIETRCNRRYEHTTTCVPVFCRDRGQEWVDLYFLQNGNGKVEKEGPLKLL</sequence>
<dbReference type="InterPro" id="IPR019292">
    <property type="entry name" value="McrC"/>
</dbReference>